<dbReference type="NCBIfam" id="TIGR01451">
    <property type="entry name" value="B_ant_repeat"/>
    <property type="match status" value="1"/>
</dbReference>
<dbReference type="InterPro" id="IPR047589">
    <property type="entry name" value="DUF11_rpt"/>
</dbReference>
<dbReference type="EMBL" id="CZQC01000036">
    <property type="protein sequence ID" value="CUS41170.1"/>
    <property type="molecule type" value="Genomic_DNA"/>
</dbReference>
<reference evidence="2" key="1">
    <citation type="submission" date="2015-10" db="EMBL/GenBank/DDBJ databases">
        <authorList>
            <person name="Gilbert D.G."/>
        </authorList>
    </citation>
    <scope>NUCLEOTIDE SEQUENCE</scope>
</reference>
<organism evidence="2">
    <name type="scientific">hydrothermal vent metagenome</name>
    <dbReference type="NCBI Taxonomy" id="652676"/>
    <lineage>
        <taxon>unclassified sequences</taxon>
        <taxon>metagenomes</taxon>
        <taxon>ecological metagenomes</taxon>
    </lineage>
</organism>
<dbReference type="SUPFAM" id="SSF49401">
    <property type="entry name" value="Bacterial adhesins"/>
    <property type="match status" value="1"/>
</dbReference>
<sequence length="370" mass="37886">MNKYSKLIAPVLLGTLSGLAVNVHAAGTAAGTEVTNTATLNYQINGIDQTAVTAEDKFNVDIKVDFDLARLNTDANQTSLETDNVIVAAFVVNNTGNAPTSFAVAAANATGTTVNANGNDYTDTIDLTGTYTYYVDVNGDGQLDAGDTAITVTDEIPADDSVTIFVVLPKENITGVDGDVAITDLTVNGVASTINGTTYNLDTDDNDPSNGSTDDAAIANGATTIEVVYANGATPADADNSEVLSDVLKLAFPNLNSDGGIDNLTKTSVVISDPINGTTNPKAIPGAVVKYTIRIVNTGSASATNVIITDTLPTDTTYVADSLLVSYDDLATPAAADAANVTESSGVITANLGEVAAEEANVIVFQVTIN</sequence>
<gene>
    <name evidence="2" type="ORF">MGWOODY_Tha729</name>
</gene>
<evidence type="ECO:0000313" key="2">
    <source>
        <dbReference type="EMBL" id="CUS41170.1"/>
    </source>
</evidence>
<name>A0A160TA72_9ZZZZ</name>
<feature type="domain" description="DUF11" evidence="1">
    <location>
        <begin position="279"/>
        <end position="367"/>
    </location>
</feature>
<dbReference type="InterPro" id="IPR001434">
    <property type="entry name" value="OmcB-like_DUF11"/>
</dbReference>
<protein>
    <recommendedName>
        <fullName evidence="1">DUF11 domain-containing protein</fullName>
    </recommendedName>
</protein>
<dbReference type="Pfam" id="PF01345">
    <property type="entry name" value="DUF11"/>
    <property type="match status" value="1"/>
</dbReference>
<dbReference type="AlphaFoldDB" id="A0A160TA72"/>
<accession>A0A160TA72</accession>
<evidence type="ECO:0000259" key="1">
    <source>
        <dbReference type="Pfam" id="PF01345"/>
    </source>
</evidence>
<dbReference type="InterPro" id="IPR008966">
    <property type="entry name" value="Adhesion_dom_sf"/>
</dbReference>
<proteinExistence type="predicted"/>